<organism evidence="2 3">
    <name type="scientific">Cirrhinus mrigala</name>
    <name type="common">Mrigala</name>
    <dbReference type="NCBI Taxonomy" id="683832"/>
    <lineage>
        <taxon>Eukaryota</taxon>
        <taxon>Metazoa</taxon>
        <taxon>Chordata</taxon>
        <taxon>Craniata</taxon>
        <taxon>Vertebrata</taxon>
        <taxon>Euteleostomi</taxon>
        <taxon>Actinopterygii</taxon>
        <taxon>Neopterygii</taxon>
        <taxon>Teleostei</taxon>
        <taxon>Ostariophysi</taxon>
        <taxon>Cypriniformes</taxon>
        <taxon>Cyprinidae</taxon>
        <taxon>Labeoninae</taxon>
        <taxon>Labeonini</taxon>
        <taxon>Cirrhinus</taxon>
    </lineage>
</organism>
<feature type="compositionally biased region" description="Basic and acidic residues" evidence="1">
    <location>
        <begin position="57"/>
        <end position="77"/>
    </location>
</feature>
<protein>
    <submittedName>
        <fullName evidence="2">Uncharacterized protein</fullName>
    </submittedName>
</protein>
<accession>A0ABD0MYM7</accession>
<reference evidence="2 3" key="1">
    <citation type="submission" date="2024-05" db="EMBL/GenBank/DDBJ databases">
        <title>Genome sequencing and assembly of Indian major carp, Cirrhinus mrigala (Hamilton, 1822).</title>
        <authorList>
            <person name="Mohindra V."/>
            <person name="Chowdhury L.M."/>
            <person name="Lal K."/>
            <person name="Jena J.K."/>
        </authorList>
    </citation>
    <scope>NUCLEOTIDE SEQUENCE [LARGE SCALE GENOMIC DNA]</scope>
    <source>
        <strain evidence="2">CM1030</strain>
        <tissue evidence="2">Blood</tissue>
    </source>
</reference>
<dbReference type="Proteomes" id="UP001529510">
    <property type="component" value="Unassembled WGS sequence"/>
</dbReference>
<dbReference type="EMBL" id="JAMKFB020000039">
    <property type="protein sequence ID" value="KAL0154224.1"/>
    <property type="molecule type" value="Genomic_DNA"/>
</dbReference>
<name>A0ABD0MYM7_CIRMR</name>
<sequence>MTFVDQVMSSSSGFDHLGPQHILGSKSARHPGPQPSGSSSSSISAALNPLNAPFLDPRGRDRSSEEQRAQRFKRGGDEASLTLGVPHHTPPDLAISVPLLSCTPTPVGSLVKGGD</sequence>
<dbReference type="AlphaFoldDB" id="A0ABD0MYM7"/>
<gene>
    <name evidence="2" type="ORF">M9458_050478</name>
</gene>
<evidence type="ECO:0000313" key="2">
    <source>
        <dbReference type="EMBL" id="KAL0154224.1"/>
    </source>
</evidence>
<evidence type="ECO:0000313" key="3">
    <source>
        <dbReference type="Proteomes" id="UP001529510"/>
    </source>
</evidence>
<comment type="caution">
    <text evidence="2">The sequence shown here is derived from an EMBL/GenBank/DDBJ whole genome shotgun (WGS) entry which is preliminary data.</text>
</comment>
<evidence type="ECO:0000256" key="1">
    <source>
        <dbReference type="SAM" id="MobiDB-lite"/>
    </source>
</evidence>
<feature type="region of interest" description="Disordered" evidence="1">
    <location>
        <begin position="1"/>
        <end position="99"/>
    </location>
</feature>
<proteinExistence type="predicted"/>
<keyword evidence="3" id="KW-1185">Reference proteome</keyword>